<proteinExistence type="predicted"/>
<dbReference type="EMBL" id="FWFY01000001">
    <property type="protein sequence ID" value="SLN17736.1"/>
    <property type="molecule type" value="Genomic_DNA"/>
</dbReference>
<dbReference type="Proteomes" id="UP000240624">
    <property type="component" value="Unassembled WGS sequence"/>
</dbReference>
<name>A0A1X6YDH6_9RHOB</name>
<dbReference type="InterPro" id="IPR018968">
    <property type="entry name" value="Phasin"/>
</dbReference>
<feature type="compositionally biased region" description="Low complexity" evidence="1">
    <location>
        <begin position="128"/>
        <end position="154"/>
    </location>
</feature>
<dbReference type="Pfam" id="PF09361">
    <property type="entry name" value="Phasin_2"/>
    <property type="match status" value="1"/>
</dbReference>
<dbReference type="AlphaFoldDB" id="A0A1X6YDH6"/>
<evidence type="ECO:0000313" key="4">
    <source>
        <dbReference type="EMBL" id="SLN17736.1"/>
    </source>
</evidence>
<dbReference type="Proteomes" id="UP000193495">
    <property type="component" value="Unassembled WGS sequence"/>
</dbReference>
<dbReference type="OrthoDB" id="7868047at2"/>
<organism evidence="4 5">
    <name type="scientific">Limimaricola soesokkakensis</name>
    <dbReference type="NCBI Taxonomy" id="1343159"/>
    <lineage>
        <taxon>Bacteria</taxon>
        <taxon>Pseudomonadati</taxon>
        <taxon>Pseudomonadota</taxon>
        <taxon>Alphaproteobacteria</taxon>
        <taxon>Rhodobacterales</taxon>
        <taxon>Paracoccaceae</taxon>
        <taxon>Limimaricola</taxon>
    </lineage>
</organism>
<protein>
    <submittedName>
        <fullName evidence="3">Phasin protein</fullName>
    </submittedName>
</protein>
<evidence type="ECO:0000313" key="5">
    <source>
        <dbReference type="Proteomes" id="UP000193495"/>
    </source>
</evidence>
<evidence type="ECO:0000256" key="1">
    <source>
        <dbReference type="SAM" id="MobiDB-lite"/>
    </source>
</evidence>
<sequence length="154" mass="16321">MANTQDFTAIFKDMMGSFPVDTKNMEEMFKNQSALAEKLSAANLEAAQKSTELSAKWAQDTLAKFGEVTRAKSEPADYAKAMSDFASSSAEAASEHMAAFAEIAKKLQTETLELMLSAGKDMSDDMTAAAKKAGADAQAATRKASSQTAQAASK</sequence>
<evidence type="ECO:0000313" key="3">
    <source>
        <dbReference type="EMBL" id="PSK87019.1"/>
    </source>
</evidence>
<evidence type="ECO:0000259" key="2">
    <source>
        <dbReference type="Pfam" id="PF09361"/>
    </source>
</evidence>
<reference evidence="3 6" key="2">
    <citation type="submission" date="2018-03" db="EMBL/GenBank/DDBJ databases">
        <title>Genomic Encyclopedia of Archaeal and Bacterial Type Strains, Phase II (KMG-II): from individual species to whole genera.</title>
        <authorList>
            <person name="Goeker M."/>
        </authorList>
    </citation>
    <scope>NUCLEOTIDE SEQUENCE [LARGE SCALE GENOMIC DNA]</scope>
    <source>
        <strain evidence="3 6">DSM 29956</strain>
    </source>
</reference>
<keyword evidence="6" id="KW-1185">Reference proteome</keyword>
<dbReference type="EMBL" id="PYGB01000003">
    <property type="protein sequence ID" value="PSK87019.1"/>
    <property type="molecule type" value="Genomic_DNA"/>
</dbReference>
<dbReference type="RefSeq" id="WP_085894700.1">
    <property type="nucleotide sequence ID" value="NZ_CAXPGX010000207.1"/>
</dbReference>
<evidence type="ECO:0000313" key="6">
    <source>
        <dbReference type="Proteomes" id="UP000240624"/>
    </source>
</evidence>
<feature type="region of interest" description="Disordered" evidence="1">
    <location>
        <begin position="127"/>
        <end position="154"/>
    </location>
</feature>
<gene>
    <name evidence="3" type="ORF">CLV79_10365</name>
    <name evidence="4" type="ORF">LOS8367_00335</name>
</gene>
<feature type="domain" description="Phasin" evidence="2">
    <location>
        <begin position="25"/>
        <end position="115"/>
    </location>
</feature>
<accession>A0A1X6YDH6</accession>
<reference evidence="4 5" key="1">
    <citation type="submission" date="2017-03" db="EMBL/GenBank/DDBJ databases">
        <authorList>
            <person name="Afonso C.L."/>
            <person name="Miller P.J."/>
            <person name="Scott M.A."/>
            <person name="Spackman E."/>
            <person name="Goraichik I."/>
            <person name="Dimitrov K.M."/>
            <person name="Suarez D.L."/>
            <person name="Swayne D.E."/>
        </authorList>
    </citation>
    <scope>NUCLEOTIDE SEQUENCE [LARGE SCALE GENOMIC DNA]</scope>
    <source>
        <strain evidence="4 5">CECT 8367</strain>
    </source>
</reference>